<name>A0A1X7VHK9_AMPQE</name>
<protein>
    <submittedName>
        <fullName evidence="1">Uncharacterized protein</fullName>
    </submittedName>
</protein>
<reference evidence="1" key="1">
    <citation type="submission" date="2017-05" db="UniProtKB">
        <authorList>
            <consortium name="EnsemblMetazoa"/>
        </authorList>
    </citation>
    <scope>IDENTIFICATION</scope>
</reference>
<accession>A0A1X7VHK9</accession>
<evidence type="ECO:0000313" key="1">
    <source>
        <dbReference type="EnsemblMetazoa" id="Aqu2.1.39800_001"/>
    </source>
</evidence>
<organism evidence="1">
    <name type="scientific">Amphimedon queenslandica</name>
    <name type="common">Sponge</name>
    <dbReference type="NCBI Taxonomy" id="400682"/>
    <lineage>
        <taxon>Eukaryota</taxon>
        <taxon>Metazoa</taxon>
        <taxon>Porifera</taxon>
        <taxon>Demospongiae</taxon>
        <taxon>Heteroscleromorpha</taxon>
        <taxon>Haplosclerida</taxon>
        <taxon>Niphatidae</taxon>
        <taxon>Amphimedon</taxon>
    </lineage>
</organism>
<sequence length="31" mass="3462">SILTSCPYTHETSALSTLKHIHYILHVHTSA</sequence>
<proteinExistence type="predicted"/>
<dbReference type="AlphaFoldDB" id="A0A1X7VHK9"/>
<dbReference type="EnsemblMetazoa" id="Aqu2.1.39800_001">
    <property type="protein sequence ID" value="Aqu2.1.39800_001"/>
    <property type="gene ID" value="Aqu2.1.39800"/>
</dbReference>
<dbReference type="InParanoid" id="A0A1X7VHK9"/>